<dbReference type="Gene3D" id="1.10.10.10">
    <property type="entry name" value="Winged helix-like DNA-binding domain superfamily/Winged helix DNA-binding domain"/>
    <property type="match status" value="1"/>
</dbReference>
<dbReference type="GO" id="GO:0046983">
    <property type="term" value="F:protein dimerization activity"/>
    <property type="evidence" value="ECO:0007669"/>
    <property type="project" value="InterPro"/>
</dbReference>
<accession>A0A834VGH5</accession>
<keyword evidence="2 5" id="KW-0805">Transcription regulation</keyword>
<evidence type="ECO:0000256" key="4">
    <source>
        <dbReference type="ARBA" id="ARBA00023163"/>
    </source>
</evidence>
<dbReference type="EMBL" id="WVUK01000053">
    <property type="protein sequence ID" value="KAF7494264.1"/>
    <property type="molecule type" value="Genomic_DNA"/>
</dbReference>
<dbReference type="SUPFAM" id="SSF46785">
    <property type="entry name" value="Winged helix' DNA-binding domain"/>
    <property type="match status" value="1"/>
</dbReference>
<dbReference type="Proteomes" id="UP000070412">
    <property type="component" value="Unassembled WGS sequence"/>
</dbReference>
<dbReference type="PANTHER" id="PTHR12081:SF107">
    <property type="entry name" value="E2E3"/>
    <property type="match status" value="1"/>
</dbReference>
<organism evidence="8">
    <name type="scientific">Sarcoptes scabiei</name>
    <name type="common">Itch mite</name>
    <name type="synonym">Acarus scabiei</name>
    <dbReference type="NCBI Taxonomy" id="52283"/>
    <lineage>
        <taxon>Eukaryota</taxon>
        <taxon>Metazoa</taxon>
        <taxon>Ecdysozoa</taxon>
        <taxon>Arthropoda</taxon>
        <taxon>Chelicerata</taxon>
        <taxon>Arachnida</taxon>
        <taxon>Acari</taxon>
        <taxon>Acariformes</taxon>
        <taxon>Sarcoptiformes</taxon>
        <taxon>Astigmata</taxon>
        <taxon>Psoroptidia</taxon>
        <taxon>Sarcoptoidea</taxon>
        <taxon>Sarcoptidae</taxon>
        <taxon>Sarcoptinae</taxon>
        <taxon>Sarcoptes</taxon>
    </lineage>
</organism>
<dbReference type="CDD" id="cd14660">
    <property type="entry name" value="E2F_DD"/>
    <property type="match status" value="1"/>
</dbReference>
<dbReference type="AlphaFoldDB" id="A0A834VGH5"/>
<feature type="compositionally biased region" description="Acidic residues" evidence="6">
    <location>
        <begin position="148"/>
        <end position="157"/>
    </location>
</feature>
<feature type="domain" description="E2F/DP family winged-helix DNA-binding" evidence="7">
    <location>
        <begin position="691"/>
        <end position="756"/>
    </location>
</feature>
<dbReference type="GO" id="GO:0000978">
    <property type="term" value="F:RNA polymerase II cis-regulatory region sequence-specific DNA binding"/>
    <property type="evidence" value="ECO:0007669"/>
    <property type="project" value="InterPro"/>
</dbReference>
<feature type="compositionally biased region" description="Basic residues" evidence="6">
    <location>
        <begin position="517"/>
        <end position="530"/>
    </location>
</feature>
<evidence type="ECO:0000256" key="2">
    <source>
        <dbReference type="ARBA" id="ARBA00023015"/>
    </source>
</evidence>
<dbReference type="Pfam" id="PF16421">
    <property type="entry name" value="E2F_CC-MB"/>
    <property type="match status" value="1"/>
</dbReference>
<evidence type="ECO:0000259" key="7">
    <source>
        <dbReference type="SMART" id="SM01372"/>
    </source>
</evidence>
<name>A0A834VGH5_SARSC</name>
<dbReference type="InterPro" id="IPR015633">
    <property type="entry name" value="E2F"/>
</dbReference>
<feature type="region of interest" description="Disordered" evidence="6">
    <location>
        <begin position="770"/>
        <end position="819"/>
    </location>
</feature>
<dbReference type="GO" id="GO:0000981">
    <property type="term" value="F:DNA-binding transcription factor activity, RNA polymerase II-specific"/>
    <property type="evidence" value="ECO:0007669"/>
    <property type="project" value="TreeGrafter"/>
</dbReference>
<reference evidence="10" key="1">
    <citation type="journal article" date="2020" name="PLoS Negl. Trop. Dis.">
        <title>High-quality nuclear genome for Sarcoptes scabiei-A critical resource for a neglected parasite.</title>
        <authorList>
            <person name="Korhonen P.K."/>
            <person name="Gasser R.B."/>
            <person name="Ma G."/>
            <person name="Wang T."/>
            <person name="Stroehlein A.J."/>
            <person name="Young N.D."/>
            <person name="Ang C.S."/>
            <person name="Fernando D.D."/>
            <person name="Lu H.C."/>
            <person name="Taylor S."/>
            <person name="Reynolds S.L."/>
            <person name="Mofiz E."/>
            <person name="Najaraj S.H."/>
            <person name="Gowda H."/>
            <person name="Madugundu A."/>
            <person name="Renuse S."/>
            <person name="Holt D."/>
            <person name="Pandey A."/>
            <person name="Papenfuss A.T."/>
            <person name="Fischer K."/>
        </authorList>
    </citation>
    <scope>NUCLEOTIDE SEQUENCE [LARGE SCALE GENOMIC DNA]</scope>
</reference>
<proteinExistence type="inferred from homology"/>
<dbReference type="Gene3D" id="6.10.250.540">
    <property type="match status" value="1"/>
</dbReference>
<evidence type="ECO:0000256" key="6">
    <source>
        <dbReference type="SAM" id="MobiDB-lite"/>
    </source>
</evidence>
<protein>
    <submittedName>
        <fullName evidence="8">Transcription factor E2F2</fullName>
    </submittedName>
</protein>
<keyword evidence="5" id="KW-0539">Nucleus</keyword>
<dbReference type="SMART" id="SM01372">
    <property type="entry name" value="E2F_TDP"/>
    <property type="match status" value="1"/>
</dbReference>
<keyword evidence="3 5" id="KW-0238">DNA-binding</keyword>
<feature type="region of interest" description="Disordered" evidence="6">
    <location>
        <begin position="132"/>
        <end position="176"/>
    </location>
</feature>
<keyword evidence="4 5" id="KW-0804">Transcription</keyword>
<evidence type="ECO:0000256" key="3">
    <source>
        <dbReference type="ARBA" id="ARBA00023125"/>
    </source>
</evidence>
<feature type="region of interest" description="Disordered" evidence="6">
    <location>
        <begin position="507"/>
        <end position="569"/>
    </location>
</feature>
<dbReference type="PANTHER" id="PTHR12081">
    <property type="entry name" value="TRANSCRIPTION FACTOR E2F"/>
    <property type="match status" value="1"/>
</dbReference>
<dbReference type="InterPro" id="IPR036388">
    <property type="entry name" value="WH-like_DNA-bd_sf"/>
</dbReference>
<evidence type="ECO:0000256" key="5">
    <source>
        <dbReference type="RuleBase" id="RU003796"/>
    </source>
</evidence>
<feature type="region of interest" description="Disordered" evidence="6">
    <location>
        <begin position="665"/>
        <end position="694"/>
    </location>
</feature>
<dbReference type="GO" id="GO:0090575">
    <property type="term" value="C:RNA polymerase II transcription regulator complex"/>
    <property type="evidence" value="ECO:0007669"/>
    <property type="project" value="TreeGrafter"/>
</dbReference>
<dbReference type="Pfam" id="PF02319">
    <property type="entry name" value="WHD_E2F_TDP"/>
    <property type="match status" value="1"/>
</dbReference>
<comment type="similarity">
    <text evidence="1 5">Belongs to the E2F/DP family.</text>
</comment>
<dbReference type="InterPro" id="IPR032198">
    <property type="entry name" value="E2F_CC-MB"/>
</dbReference>
<evidence type="ECO:0000256" key="1">
    <source>
        <dbReference type="ARBA" id="ARBA00010940"/>
    </source>
</evidence>
<dbReference type="InterPro" id="IPR036390">
    <property type="entry name" value="WH_DNA-bd_sf"/>
</dbReference>
<reference evidence="8" key="2">
    <citation type="submission" date="2020-01" db="EMBL/GenBank/DDBJ databases">
        <authorList>
            <person name="Korhonen P.K.K."/>
            <person name="Guangxu M.G."/>
            <person name="Wang T.W."/>
            <person name="Stroehlein A.J.S."/>
            <person name="Young N.D."/>
            <person name="Ang C.-S.A."/>
            <person name="Fernando D.W.F."/>
            <person name="Lu H.L."/>
            <person name="Taylor S.T."/>
            <person name="Ehtesham M.E.M."/>
            <person name="Najaraj S.H.N."/>
            <person name="Harsha G.H.G."/>
            <person name="Madugundu A.M."/>
            <person name="Renuse S.R."/>
            <person name="Holt D.H."/>
            <person name="Pandey A.P."/>
            <person name="Papenfuss A.P."/>
            <person name="Gasser R.B.G."/>
            <person name="Fischer K.F."/>
        </authorList>
    </citation>
    <scope>NUCLEOTIDE SEQUENCE</scope>
    <source>
        <strain evidence="8">SSS_KF_BRIS2020</strain>
    </source>
</reference>
<dbReference type="InterPro" id="IPR003316">
    <property type="entry name" value="E2F_WHTH_DNA-bd_dom"/>
</dbReference>
<reference evidence="9" key="3">
    <citation type="submission" date="2022-06" db="UniProtKB">
        <authorList>
            <consortium name="EnsemblMetazoa"/>
        </authorList>
    </citation>
    <scope>IDENTIFICATION</scope>
</reference>
<feature type="compositionally biased region" description="Low complexity" evidence="6">
    <location>
        <begin position="671"/>
        <end position="680"/>
    </location>
</feature>
<comment type="subcellular location">
    <subcellularLocation>
        <location evidence="5">Nucleus</location>
    </subcellularLocation>
</comment>
<dbReference type="FunFam" id="1.10.10.10:FF:000008">
    <property type="entry name" value="E2F transcription factor 1"/>
    <property type="match status" value="1"/>
</dbReference>
<dbReference type="InterPro" id="IPR037241">
    <property type="entry name" value="E2F-DP_heterodim"/>
</dbReference>
<gene>
    <name evidence="8" type="ORF">SSS_4083</name>
</gene>
<feature type="compositionally biased region" description="Low complexity" evidence="6">
    <location>
        <begin position="791"/>
        <end position="812"/>
    </location>
</feature>
<sequence>MANSSMTSVSTKHSSSDLVHLAETHDHIYLAPNFYQTSLLSANSNVRIISDDSVQNTIFNSNNNLTTVPKESMIISNPNQRNLSVISSVQIPKRNNLHIKEEFDDQTQMSSNIIAGTLIGTDVHHNRYYLSKQSTNSNDNNHHHLLQFDDDFDDDSNDTQSCSSSSGCSSSSNSMVGSVNRHLSLNNVRYQSINKSINCNNNKNVQTSTIVTTVPSNLFKLSSDDHRIHSNHLNNANNNVVISQIKELTPKQVKRRLDWDSTSDSTIVAKTTMTAVNGKPVSVRTFKLSNAMKQSLVASGCSKAVAVAAVAAAYKANGNCDDHEKLIASTTCPGNIIGNQGGTAVQFVTTTGNNLNSSTLSTGDLIHHPSPTAIAIVNGASRSATGTPLTTIVTAKTPSVNIPQQINNNTSSHSNQGIFKTPLVPKVTMSPMAATSLVPTNLVGSNQPTQFIIVNKNINQDLLSSLSTAASLEPKVMIATSDGGCPNDSVPKTSTVRLTPILATSAAKPIVASPNTNRKHNRQNPNKRARTNNMVPSIETATDTTTSNRRGKNNSRSRNNNKTVQSNGIDNLNENRFYFINNHNSSCIYSPSSNHSASSPQNNLSSSSSSLAFTKIAGNNCSNKSFFNTSSSFTNFYGASSSLSPSSCSSNECITITNNNAKSINGDGRKSSLSSSSSSTNGGGRGGGRTRHETSLGQLTVKFISLLEKSSDGSINLNIASDLLNVQKRRIYDITNVLEGVGLLHKTSKNNIQWRGGLVDYISGKTTAESVDQTSHYRNRKPPPLSLLFGSNQSNSNENNLNLSSNITNSGSQESLSDLENDENRLDHLLQLARDDLNKIKKDQTLCSHLYASYMDLRRVPEFKEQTVIGIRPPNDTMLELPEPSSEGLQIWLKNPRGEMIEVYLCPHISDDDETKEKIVSSRKNSTSNEFGDVMMRKTLKKSTNNENEAAKSEIRSDLNNCESGYNSYFGGDTSNAASSSAIECSKPIINLSSMYHHHQHQDQSQTAECPNRIFEKSMLSSSSVFDETENQILCKSEPSSSHENYAYAFICHDDEFGPMGSKTYLTQPTTPTVSVGDDDDHHLRQIKSSLSESDHDPHFDHNLLNPNHSDQFQTPNNYLSQSNHYHSPISSSPLALIPLDPPMLVADNDYNFTLCDNEGIAELFDDDFTLPMET</sequence>
<dbReference type="EnsemblMetazoa" id="SSS_4083s_mrna">
    <property type="protein sequence ID" value="KAF7494264.1"/>
    <property type="gene ID" value="SSS_4083"/>
</dbReference>
<evidence type="ECO:0000313" key="9">
    <source>
        <dbReference type="EnsemblMetazoa" id="KAF7494264.1"/>
    </source>
</evidence>
<feature type="compositionally biased region" description="Polar residues" evidence="6">
    <location>
        <begin position="531"/>
        <end position="543"/>
    </location>
</feature>
<dbReference type="SUPFAM" id="SSF144074">
    <property type="entry name" value="E2F-DP heterodimerization region"/>
    <property type="match status" value="1"/>
</dbReference>
<evidence type="ECO:0000313" key="8">
    <source>
        <dbReference type="EMBL" id="KAF7494264.1"/>
    </source>
</evidence>
<keyword evidence="10" id="KW-1185">Reference proteome</keyword>
<dbReference type="OrthoDB" id="1743261at2759"/>
<feature type="compositionally biased region" description="Low complexity" evidence="6">
    <location>
        <begin position="158"/>
        <end position="176"/>
    </location>
</feature>
<evidence type="ECO:0000313" key="10">
    <source>
        <dbReference type="Proteomes" id="UP000070412"/>
    </source>
</evidence>